<proteinExistence type="predicted"/>
<feature type="domain" description="Ig-like" evidence="2">
    <location>
        <begin position="39"/>
        <end position="128"/>
    </location>
</feature>
<feature type="domain" description="Ig-like" evidence="2">
    <location>
        <begin position="141"/>
        <end position="179"/>
    </location>
</feature>
<protein>
    <recommendedName>
        <fullName evidence="2">Ig-like domain-containing protein</fullName>
    </recommendedName>
</protein>
<dbReference type="SUPFAM" id="SSF48726">
    <property type="entry name" value="Immunoglobulin"/>
    <property type="match status" value="2"/>
</dbReference>
<keyword evidence="1" id="KW-0732">Signal</keyword>
<dbReference type="PROSITE" id="PS50835">
    <property type="entry name" value="IG_LIKE"/>
    <property type="match status" value="2"/>
</dbReference>
<dbReference type="STRING" id="1965070.A0A3S3PVZ0"/>
<feature type="chain" id="PRO_5018654274" description="Ig-like domain-containing protein" evidence="1">
    <location>
        <begin position="23"/>
        <end position="355"/>
    </location>
</feature>
<evidence type="ECO:0000259" key="2">
    <source>
        <dbReference type="PROSITE" id="PS50835"/>
    </source>
</evidence>
<dbReference type="InterPro" id="IPR036179">
    <property type="entry name" value="Ig-like_dom_sf"/>
</dbReference>
<evidence type="ECO:0000256" key="1">
    <source>
        <dbReference type="SAM" id="SignalP"/>
    </source>
</evidence>
<evidence type="ECO:0000313" key="4">
    <source>
        <dbReference type="Proteomes" id="UP000285301"/>
    </source>
</evidence>
<reference evidence="3 4" key="1">
    <citation type="journal article" date="2018" name="Gigascience">
        <title>Genomes of trombidid mites reveal novel predicted allergens and laterally-transferred genes associated with secondary metabolism.</title>
        <authorList>
            <person name="Dong X."/>
            <person name="Chaisiri K."/>
            <person name="Xia D."/>
            <person name="Armstrong S.D."/>
            <person name="Fang Y."/>
            <person name="Donnelly M.J."/>
            <person name="Kadowaki T."/>
            <person name="McGarry J.W."/>
            <person name="Darby A.C."/>
            <person name="Makepeace B.L."/>
        </authorList>
    </citation>
    <scope>NUCLEOTIDE SEQUENCE [LARGE SCALE GENOMIC DNA]</scope>
    <source>
        <strain evidence="3">UoL-WK</strain>
    </source>
</reference>
<comment type="caution">
    <text evidence="3">The sequence shown here is derived from an EMBL/GenBank/DDBJ whole genome shotgun (WGS) entry which is preliminary data.</text>
</comment>
<dbReference type="Proteomes" id="UP000285301">
    <property type="component" value="Unassembled WGS sequence"/>
</dbReference>
<dbReference type="PANTHER" id="PTHR21261:SF15">
    <property type="entry name" value="BEATEN PATH IIIA, ISOFORM D-RELATED"/>
    <property type="match status" value="1"/>
</dbReference>
<dbReference type="PANTHER" id="PTHR21261">
    <property type="entry name" value="BEAT PROTEIN"/>
    <property type="match status" value="1"/>
</dbReference>
<accession>A0A3S3PVZ0</accession>
<dbReference type="Gene3D" id="2.60.40.10">
    <property type="entry name" value="Immunoglobulins"/>
    <property type="match status" value="2"/>
</dbReference>
<dbReference type="EMBL" id="NCKU01000090">
    <property type="protein sequence ID" value="RWS17353.1"/>
    <property type="molecule type" value="Genomic_DNA"/>
</dbReference>
<feature type="signal peptide" evidence="1">
    <location>
        <begin position="1"/>
        <end position="22"/>
    </location>
</feature>
<dbReference type="InterPro" id="IPR013783">
    <property type="entry name" value="Ig-like_fold"/>
</dbReference>
<dbReference type="AlphaFoldDB" id="A0A3S3PVZ0"/>
<evidence type="ECO:0000313" key="3">
    <source>
        <dbReference type="EMBL" id="RWS17353.1"/>
    </source>
</evidence>
<dbReference type="InterPro" id="IPR007110">
    <property type="entry name" value="Ig-like_dom"/>
</dbReference>
<organism evidence="3 4">
    <name type="scientific">Dinothrombium tinctorium</name>
    <dbReference type="NCBI Taxonomy" id="1965070"/>
    <lineage>
        <taxon>Eukaryota</taxon>
        <taxon>Metazoa</taxon>
        <taxon>Ecdysozoa</taxon>
        <taxon>Arthropoda</taxon>
        <taxon>Chelicerata</taxon>
        <taxon>Arachnida</taxon>
        <taxon>Acari</taxon>
        <taxon>Acariformes</taxon>
        <taxon>Trombidiformes</taxon>
        <taxon>Prostigmata</taxon>
        <taxon>Anystina</taxon>
        <taxon>Parasitengona</taxon>
        <taxon>Trombidioidea</taxon>
        <taxon>Trombidiidae</taxon>
        <taxon>Dinothrombium</taxon>
    </lineage>
</organism>
<name>A0A3S3PVZ0_9ACAR</name>
<dbReference type="OrthoDB" id="6488860at2759"/>
<sequence>MNKTVVKMFFGLILFFISVKKSNEIRLVSVSIPEFVFVGKSAILSCNYDTENDRLYSLKWFFNGNEFLAYLPQESDPLRYYALPQVSIDLERSKNGKRIYLKNISISSEGIYRCEVSADKSFQTEALQSFMFVVVPAKHKPIITNRKKSHKIGDLVNMTCMASETKPASQLLWFINGKQVLEHFILRKNKSSATLIFQIQANHIQNGKIRVKCKSAIYRGVIFSLIQVVKSFFKDADAKIAISRAEMKPMIHGHKDMYKLGEKVELFCSHPNPEKCPYSIKQHVKENSISLKFYVLPCHLIKEEMLNIGCQATKQIISKDGGSNSGIKSELSIFHFVFVLVILQHSFNYDWLVCC</sequence>
<gene>
    <name evidence="3" type="ORF">B4U79_11635</name>
</gene>
<keyword evidence="4" id="KW-1185">Reference proteome</keyword>